<keyword evidence="2" id="KW-1185">Reference proteome</keyword>
<dbReference type="OrthoDB" id="9995375at2759"/>
<dbReference type="Gene3D" id="3.40.50.300">
    <property type="entry name" value="P-loop containing nucleotide triphosphate hydrolases"/>
    <property type="match status" value="1"/>
</dbReference>
<gene>
    <name evidence="1" type="ORF">EVAR_53841_1</name>
</gene>
<dbReference type="AlphaFoldDB" id="A0A4C1ZHV0"/>
<name>A0A4C1ZHV0_EUMVA</name>
<dbReference type="EMBL" id="BGZK01001798">
    <property type="protein sequence ID" value="GBP86489.1"/>
    <property type="molecule type" value="Genomic_DNA"/>
</dbReference>
<protein>
    <submittedName>
        <fullName evidence="1">Uncharacterized protein</fullName>
    </submittedName>
</protein>
<reference evidence="1 2" key="1">
    <citation type="journal article" date="2019" name="Commun. Biol.">
        <title>The bagworm genome reveals a unique fibroin gene that provides high tensile strength.</title>
        <authorList>
            <person name="Kono N."/>
            <person name="Nakamura H."/>
            <person name="Ohtoshi R."/>
            <person name="Tomita M."/>
            <person name="Numata K."/>
            <person name="Arakawa K."/>
        </authorList>
    </citation>
    <scope>NUCLEOTIDE SEQUENCE [LARGE SCALE GENOMIC DNA]</scope>
</reference>
<dbReference type="Proteomes" id="UP000299102">
    <property type="component" value="Unassembled WGS sequence"/>
</dbReference>
<proteinExistence type="predicted"/>
<sequence length="109" mass="12613">MNVAYALNEVYSGIYSSMRQVRSLQLKRYSNTKIPKNLPKTLYLIYTLVEKEYVIVQRFRKAERSRFLTIHEAQSLTSEGTVIVRTTVKQKLHDKCAICRGGDYAPHVS</sequence>
<evidence type="ECO:0000313" key="1">
    <source>
        <dbReference type="EMBL" id="GBP86489.1"/>
    </source>
</evidence>
<comment type="caution">
    <text evidence="1">The sequence shown here is derived from an EMBL/GenBank/DDBJ whole genome shotgun (WGS) entry which is preliminary data.</text>
</comment>
<organism evidence="1 2">
    <name type="scientific">Eumeta variegata</name>
    <name type="common">Bagworm moth</name>
    <name type="synonym">Eumeta japonica</name>
    <dbReference type="NCBI Taxonomy" id="151549"/>
    <lineage>
        <taxon>Eukaryota</taxon>
        <taxon>Metazoa</taxon>
        <taxon>Ecdysozoa</taxon>
        <taxon>Arthropoda</taxon>
        <taxon>Hexapoda</taxon>
        <taxon>Insecta</taxon>
        <taxon>Pterygota</taxon>
        <taxon>Neoptera</taxon>
        <taxon>Endopterygota</taxon>
        <taxon>Lepidoptera</taxon>
        <taxon>Glossata</taxon>
        <taxon>Ditrysia</taxon>
        <taxon>Tineoidea</taxon>
        <taxon>Psychidae</taxon>
        <taxon>Oiketicinae</taxon>
        <taxon>Eumeta</taxon>
    </lineage>
</organism>
<accession>A0A4C1ZHV0</accession>
<dbReference type="InterPro" id="IPR027417">
    <property type="entry name" value="P-loop_NTPase"/>
</dbReference>
<evidence type="ECO:0000313" key="2">
    <source>
        <dbReference type="Proteomes" id="UP000299102"/>
    </source>
</evidence>